<accession>A0ABX8BCH7</accession>
<dbReference type="InterPro" id="IPR048289">
    <property type="entry name" value="RRM2_NsCP33-like"/>
</dbReference>
<evidence type="ECO:0000256" key="2">
    <source>
        <dbReference type="SAM" id="MobiDB-lite"/>
    </source>
</evidence>
<dbReference type="RefSeq" id="WP_211430505.1">
    <property type="nucleotide sequence ID" value="NZ_CP072649.1"/>
</dbReference>
<dbReference type="EMBL" id="CP072649">
    <property type="protein sequence ID" value="QUW04616.1"/>
    <property type="molecule type" value="Genomic_DNA"/>
</dbReference>
<proteinExistence type="predicted"/>
<dbReference type="PROSITE" id="PS50102">
    <property type="entry name" value="RRM"/>
    <property type="match status" value="1"/>
</dbReference>
<feature type="compositionally biased region" description="Gly residues" evidence="2">
    <location>
        <begin position="85"/>
        <end position="117"/>
    </location>
</feature>
<dbReference type="InterPro" id="IPR035979">
    <property type="entry name" value="RBD_domain_sf"/>
</dbReference>
<evidence type="ECO:0000313" key="4">
    <source>
        <dbReference type="EMBL" id="QUW04616.1"/>
    </source>
</evidence>
<evidence type="ECO:0000313" key="5">
    <source>
        <dbReference type="Proteomes" id="UP000676506"/>
    </source>
</evidence>
<sequence length="117" mass="12314">MKLYVGNLSFQTTSEDLRSYFSQAGAVESALVVEDRDTNRSRGFGFVEFSSNEDGNKAIEMFHGTEFNGRTLTVNEARPREERSGGYGGGGGRRGGGGYGGGGRRGGGGGGYGRGGW</sequence>
<keyword evidence="1" id="KW-0694">RNA-binding</keyword>
<keyword evidence="5" id="KW-1185">Reference proteome</keyword>
<dbReference type="SMART" id="SM00360">
    <property type="entry name" value="RRM"/>
    <property type="match status" value="1"/>
</dbReference>
<dbReference type="SMART" id="SM00361">
    <property type="entry name" value="RRM_1"/>
    <property type="match status" value="1"/>
</dbReference>
<evidence type="ECO:0000256" key="1">
    <source>
        <dbReference type="ARBA" id="ARBA00022884"/>
    </source>
</evidence>
<dbReference type="InterPro" id="IPR000504">
    <property type="entry name" value="RRM_dom"/>
</dbReference>
<dbReference type="InterPro" id="IPR052462">
    <property type="entry name" value="SLIRP/GR-RBP-like"/>
</dbReference>
<evidence type="ECO:0000259" key="3">
    <source>
        <dbReference type="PROSITE" id="PS50102"/>
    </source>
</evidence>
<dbReference type="Gene3D" id="3.30.70.330">
    <property type="match status" value="1"/>
</dbReference>
<dbReference type="InterPro" id="IPR003954">
    <property type="entry name" value="RRM_euk-type"/>
</dbReference>
<reference evidence="4 5" key="1">
    <citation type="submission" date="2021-03" db="EMBL/GenBank/DDBJ databases">
        <title>Genomic and phenotypic characterization of Chloracidobacterium isolates provides evidence for multiple species.</title>
        <authorList>
            <person name="Saini M.K."/>
            <person name="Costas A.M.G."/>
            <person name="Tank M."/>
            <person name="Bryant D.A."/>
        </authorList>
    </citation>
    <scope>NUCLEOTIDE SEQUENCE [LARGE SCALE GENOMIC DNA]</scope>
    <source>
        <strain evidence="4 5">BV2-C</strain>
    </source>
</reference>
<name>A0ABX8BCH7_9BACT</name>
<dbReference type="PANTHER" id="PTHR48027">
    <property type="entry name" value="HETEROGENEOUS NUCLEAR RIBONUCLEOPROTEIN 87F-RELATED"/>
    <property type="match status" value="1"/>
</dbReference>
<organism evidence="4 5">
    <name type="scientific">Chloracidobacterium validum</name>
    <dbReference type="NCBI Taxonomy" id="2821543"/>
    <lineage>
        <taxon>Bacteria</taxon>
        <taxon>Pseudomonadati</taxon>
        <taxon>Acidobacteriota</taxon>
        <taxon>Terriglobia</taxon>
        <taxon>Terriglobales</taxon>
        <taxon>Acidobacteriaceae</taxon>
        <taxon>Chloracidobacterium</taxon>
    </lineage>
</organism>
<dbReference type="Proteomes" id="UP000676506">
    <property type="component" value="Chromosome 2"/>
</dbReference>
<gene>
    <name evidence="4" type="ORF">J8C06_12615</name>
</gene>
<protein>
    <submittedName>
        <fullName evidence="4">RNA-binding protein</fullName>
    </submittedName>
</protein>
<dbReference type="SUPFAM" id="SSF54928">
    <property type="entry name" value="RNA-binding domain, RBD"/>
    <property type="match status" value="1"/>
</dbReference>
<dbReference type="CDD" id="cd21608">
    <property type="entry name" value="RRM2_NsCP33_like"/>
    <property type="match status" value="1"/>
</dbReference>
<feature type="region of interest" description="Disordered" evidence="2">
    <location>
        <begin position="71"/>
        <end position="117"/>
    </location>
</feature>
<dbReference type="InterPro" id="IPR012677">
    <property type="entry name" value="Nucleotide-bd_a/b_plait_sf"/>
</dbReference>
<dbReference type="Pfam" id="PF00076">
    <property type="entry name" value="RRM_1"/>
    <property type="match status" value="1"/>
</dbReference>
<feature type="domain" description="RRM" evidence="3">
    <location>
        <begin position="1"/>
        <end position="79"/>
    </location>
</feature>